<dbReference type="EMBL" id="CP007139">
    <property type="protein sequence ID" value="AIE85862.1"/>
    <property type="molecule type" value="Genomic_DNA"/>
</dbReference>
<dbReference type="KEGG" id="fgi:OP10G_2494"/>
<accession>A0A068NR48</accession>
<proteinExistence type="predicted"/>
<gene>
    <name evidence="1" type="ORF">OP10G_2494</name>
</gene>
<dbReference type="AlphaFoldDB" id="A0A068NR48"/>
<evidence type="ECO:0000313" key="2">
    <source>
        <dbReference type="Proteomes" id="UP000027982"/>
    </source>
</evidence>
<reference evidence="1 2" key="1">
    <citation type="journal article" date="2014" name="PLoS ONE">
        <title>The first complete genome sequence of the class fimbriimonadia in the phylum armatimonadetes.</title>
        <authorList>
            <person name="Hu Z.Y."/>
            <person name="Wang Y.Z."/>
            <person name="Im W.T."/>
            <person name="Wang S.Y."/>
            <person name="Zhao G.P."/>
            <person name="Zheng H.J."/>
            <person name="Quan Z.X."/>
        </authorList>
    </citation>
    <scope>NUCLEOTIDE SEQUENCE [LARGE SCALE GENOMIC DNA]</scope>
    <source>
        <strain evidence="1">Gsoil 348</strain>
    </source>
</reference>
<organism evidence="1 2">
    <name type="scientific">Fimbriimonas ginsengisoli Gsoil 348</name>
    <dbReference type="NCBI Taxonomy" id="661478"/>
    <lineage>
        <taxon>Bacteria</taxon>
        <taxon>Bacillati</taxon>
        <taxon>Armatimonadota</taxon>
        <taxon>Fimbriimonadia</taxon>
        <taxon>Fimbriimonadales</taxon>
        <taxon>Fimbriimonadaceae</taxon>
        <taxon>Fimbriimonas</taxon>
    </lineage>
</organism>
<dbReference type="HOGENOM" id="CLU_3153064_0_0_0"/>
<protein>
    <submittedName>
        <fullName evidence="1">Uncharacterized protein</fullName>
    </submittedName>
</protein>
<name>A0A068NR48_FIMGI</name>
<keyword evidence="2" id="KW-1185">Reference proteome</keyword>
<evidence type="ECO:0000313" key="1">
    <source>
        <dbReference type="EMBL" id="AIE85862.1"/>
    </source>
</evidence>
<sequence length="48" mass="5761">MVVKDLSVEATPSYWFKFYARVFHYLKEQPQSFVRAHERARAEQLSRG</sequence>
<dbReference type="Proteomes" id="UP000027982">
    <property type="component" value="Chromosome"/>
</dbReference>